<sequence length="73" mass="8118">MAAPSLSAFFSQLIYAVILTGLDAPENEYMLGGQMKYKIKDIKMSKASLSVRITPEQRIMLVVQKCFADCGKK</sequence>
<accession>A0A5M8PVS3</accession>
<evidence type="ECO:0000313" key="2">
    <source>
        <dbReference type="EMBL" id="KAA6413124.1"/>
    </source>
</evidence>
<comment type="caution">
    <text evidence="2">The sequence shown here is derived from an EMBL/GenBank/DDBJ whole genome shotgun (WGS) entry which is preliminary data.</text>
</comment>
<organism evidence="2 3">
    <name type="scientific">Lasallia pustulata</name>
    <dbReference type="NCBI Taxonomy" id="136370"/>
    <lineage>
        <taxon>Eukaryota</taxon>
        <taxon>Fungi</taxon>
        <taxon>Dikarya</taxon>
        <taxon>Ascomycota</taxon>
        <taxon>Pezizomycotina</taxon>
        <taxon>Lecanoromycetes</taxon>
        <taxon>OSLEUM clade</taxon>
        <taxon>Umbilicariomycetidae</taxon>
        <taxon>Umbilicariales</taxon>
        <taxon>Umbilicariaceae</taxon>
        <taxon>Lasallia</taxon>
    </lineage>
</organism>
<proteinExistence type="predicted"/>
<name>A0A5M8PVS3_9LECA</name>
<evidence type="ECO:0000313" key="3">
    <source>
        <dbReference type="Proteomes" id="UP000324767"/>
    </source>
</evidence>
<evidence type="ECO:0000256" key="1">
    <source>
        <dbReference type="SAM" id="SignalP"/>
    </source>
</evidence>
<dbReference type="AlphaFoldDB" id="A0A5M8PVS3"/>
<keyword evidence="1" id="KW-0732">Signal</keyword>
<feature type="chain" id="PRO_5024424798" evidence="1">
    <location>
        <begin position="17"/>
        <end position="73"/>
    </location>
</feature>
<reference evidence="2 3" key="1">
    <citation type="submission" date="2019-09" db="EMBL/GenBank/DDBJ databases">
        <title>The hologenome of the rock-dwelling lichen Lasallia pustulata.</title>
        <authorList>
            <person name="Greshake Tzovaras B."/>
            <person name="Segers F."/>
            <person name="Bicker A."/>
            <person name="Dal Grande F."/>
            <person name="Otte J."/>
            <person name="Hankeln T."/>
            <person name="Schmitt I."/>
            <person name="Ebersberger I."/>
        </authorList>
    </citation>
    <scope>NUCLEOTIDE SEQUENCE [LARGE SCALE GENOMIC DNA]</scope>
    <source>
        <strain evidence="2">A1-1</strain>
    </source>
</reference>
<gene>
    <name evidence="2" type="ORF">FRX48_02868</name>
</gene>
<feature type="signal peptide" evidence="1">
    <location>
        <begin position="1"/>
        <end position="16"/>
    </location>
</feature>
<protein>
    <submittedName>
        <fullName evidence="2">Uncharacterized protein</fullName>
    </submittedName>
</protein>
<dbReference type="Proteomes" id="UP000324767">
    <property type="component" value="Unassembled WGS sequence"/>
</dbReference>
<dbReference type="EMBL" id="VXIT01000004">
    <property type="protein sequence ID" value="KAA6413124.1"/>
    <property type="molecule type" value="Genomic_DNA"/>
</dbReference>